<evidence type="ECO:0000313" key="1">
    <source>
        <dbReference type="EMBL" id="KAK4733625.1"/>
    </source>
</evidence>
<reference evidence="1 2" key="1">
    <citation type="submission" date="2023-10" db="EMBL/GenBank/DDBJ databases">
        <title>Genome-Wide Identification Analysis in wild type Solanum Pinnatisectum Reveals Some Genes Defensing Phytophthora Infestans.</title>
        <authorList>
            <person name="Sun C."/>
        </authorList>
    </citation>
    <scope>NUCLEOTIDE SEQUENCE [LARGE SCALE GENOMIC DNA]</scope>
    <source>
        <strain evidence="1">LQN</strain>
        <tissue evidence="1">Leaf</tissue>
    </source>
</reference>
<gene>
    <name evidence="1" type="ORF">R3W88_007886</name>
</gene>
<dbReference type="EMBL" id="JAWPEI010000002">
    <property type="protein sequence ID" value="KAK4733625.1"/>
    <property type="molecule type" value="Genomic_DNA"/>
</dbReference>
<proteinExistence type="predicted"/>
<sequence>MVASRDQHVRGRNQTCNSLSSKVRRLAYRTTQIGLDYQEMNHEQFLAEVPEFAEYLMTSVQDIYQSVGGCLRPPSP</sequence>
<dbReference type="AlphaFoldDB" id="A0AAV9M9S1"/>
<organism evidence="1 2">
    <name type="scientific">Solanum pinnatisectum</name>
    <name type="common">tansyleaf nightshade</name>
    <dbReference type="NCBI Taxonomy" id="50273"/>
    <lineage>
        <taxon>Eukaryota</taxon>
        <taxon>Viridiplantae</taxon>
        <taxon>Streptophyta</taxon>
        <taxon>Embryophyta</taxon>
        <taxon>Tracheophyta</taxon>
        <taxon>Spermatophyta</taxon>
        <taxon>Magnoliopsida</taxon>
        <taxon>eudicotyledons</taxon>
        <taxon>Gunneridae</taxon>
        <taxon>Pentapetalae</taxon>
        <taxon>asterids</taxon>
        <taxon>lamiids</taxon>
        <taxon>Solanales</taxon>
        <taxon>Solanaceae</taxon>
        <taxon>Solanoideae</taxon>
        <taxon>Solaneae</taxon>
        <taxon>Solanum</taxon>
    </lineage>
</organism>
<evidence type="ECO:0000313" key="2">
    <source>
        <dbReference type="Proteomes" id="UP001311915"/>
    </source>
</evidence>
<keyword evidence="2" id="KW-1185">Reference proteome</keyword>
<comment type="caution">
    <text evidence="1">The sequence shown here is derived from an EMBL/GenBank/DDBJ whole genome shotgun (WGS) entry which is preliminary data.</text>
</comment>
<name>A0AAV9M9S1_9SOLN</name>
<protein>
    <submittedName>
        <fullName evidence="1">Uncharacterized protein</fullName>
    </submittedName>
</protein>
<accession>A0AAV9M9S1</accession>
<dbReference type="Proteomes" id="UP001311915">
    <property type="component" value="Unassembled WGS sequence"/>
</dbReference>